<sequence length="303" mass="34909">MPHNTSPLFSIIVPVYNVEAFVHKALSSVLEQNFEHYELIVINDGSTDQSGDICYSLAQQFPQITFIQTANNGVSTARNIGLKVAKGRYIMFLDGDDFWEGKNVLSDITNIIKEKNEPDIIFHSFKVIHLHDPSKPQDIIHIDKSDLSGSYYDDFSLLISRSIYRSSACMKVVKREIIIQNNIFFPIEKRYEDSEWSFKLAQYIHSYAIYDSAFYSYHVGRIGSTTVSIPAKNVKDFLSIILFELEQLADIKQSHPDLFEGLFAYIQRELYFATQFFMSLPEEDKQNLVGDLIKCCRLRDSYT</sequence>
<dbReference type="SUPFAM" id="SSF53448">
    <property type="entry name" value="Nucleotide-diphospho-sugar transferases"/>
    <property type="match status" value="1"/>
</dbReference>
<keyword evidence="3" id="KW-1185">Reference proteome</keyword>
<dbReference type="Gene3D" id="3.90.550.10">
    <property type="entry name" value="Spore Coat Polysaccharide Biosynthesis Protein SpsA, Chain A"/>
    <property type="match status" value="1"/>
</dbReference>
<dbReference type="CDD" id="cd00761">
    <property type="entry name" value="Glyco_tranf_GTA_type"/>
    <property type="match status" value="1"/>
</dbReference>
<dbReference type="EMBL" id="JAAGYR010000005">
    <property type="protein sequence ID" value="NEN75405.1"/>
    <property type="molecule type" value="Genomic_DNA"/>
</dbReference>
<protein>
    <submittedName>
        <fullName evidence="2">Glycosyltransferase</fullName>
    </submittedName>
</protein>
<comment type="caution">
    <text evidence="2">The sequence shown here is derived from an EMBL/GenBank/DDBJ whole genome shotgun (WGS) entry which is preliminary data.</text>
</comment>
<organism evidence="2 3">
    <name type="scientific">Pelistega ratti</name>
    <dbReference type="NCBI Taxonomy" id="2652177"/>
    <lineage>
        <taxon>Bacteria</taxon>
        <taxon>Pseudomonadati</taxon>
        <taxon>Pseudomonadota</taxon>
        <taxon>Betaproteobacteria</taxon>
        <taxon>Burkholderiales</taxon>
        <taxon>Alcaligenaceae</taxon>
        <taxon>Pelistega</taxon>
    </lineage>
</organism>
<dbReference type="Proteomes" id="UP000477651">
    <property type="component" value="Unassembled WGS sequence"/>
</dbReference>
<keyword evidence="2" id="KW-0808">Transferase</keyword>
<dbReference type="RefSeq" id="WP_163764083.1">
    <property type="nucleotide sequence ID" value="NZ_JAAGYR010000005.1"/>
</dbReference>
<dbReference type="PANTHER" id="PTHR22916">
    <property type="entry name" value="GLYCOSYLTRANSFERASE"/>
    <property type="match status" value="1"/>
</dbReference>
<dbReference type="AlphaFoldDB" id="A0A6L9Y5B6"/>
<feature type="domain" description="Glycosyltransferase 2-like" evidence="1">
    <location>
        <begin position="10"/>
        <end position="176"/>
    </location>
</feature>
<evidence type="ECO:0000259" key="1">
    <source>
        <dbReference type="Pfam" id="PF00535"/>
    </source>
</evidence>
<reference evidence="2 3" key="1">
    <citation type="submission" date="2020-02" db="EMBL/GenBank/DDBJ databases">
        <title>Pelistega sp. NLN82 were isolated from wild rodents of the Hainan Island.</title>
        <authorList>
            <person name="Niu N."/>
            <person name="Zhou J."/>
        </authorList>
    </citation>
    <scope>NUCLEOTIDE SEQUENCE [LARGE SCALE GENOMIC DNA]</scope>
    <source>
        <strain evidence="2 3">NLN82</strain>
    </source>
</reference>
<accession>A0A6L9Y5B6</accession>
<proteinExistence type="predicted"/>
<evidence type="ECO:0000313" key="2">
    <source>
        <dbReference type="EMBL" id="NEN75405.1"/>
    </source>
</evidence>
<dbReference type="GO" id="GO:0016758">
    <property type="term" value="F:hexosyltransferase activity"/>
    <property type="evidence" value="ECO:0007669"/>
    <property type="project" value="UniProtKB-ARBA"/>
</dbReference>
<gene>
    <name evidence="2" type="ORF">F9B74_03570</name>
</gene>
<dbReference type="InterPro" id="IPR029044">
    <property type="entry name" value="Nucleotide-diphossugar_trans"/>
</dbReference>
<name>A0A6L9Y5B6_9BURK</name>
<dbReference type="InterPro" id="IPR001173">
    <property type="entry name" value="Glyco_trans_2-like"/>
</dbReference>
<dbReference type="Pfam" id="PF00535">
    <property type="entry name" value="Glycos_transf_2"/>
    <property type="match status" value="1"/>
</dbReference>
<evidence type="ECO:0000313" key="3">
    <source>
        <dbReference type="Proteomes" id="UP000477651"/>
    </source>
</evidence>
<dbReference type="PANTHER" id="PTHR22916:SF3">
    <property type="entry name" value="UDP-GLCNAC:BETAGAL BETA-1,3-N-ACETYLGLUCOSAMINYLTRANSFERASE-LIKE PROTEIN 1"/>
    <property type="match status" value="1"/>
</dbReference>